<dbReference type="InterPro" id="IPR008269">
    <property type="entry name" value="Lon_proteolytic"/>
</dbReference>
<protein>
    <recommendedName>
        <fullName evidence="9 10">Lon protease</fullName>
        <ecNumber evidence="9 10">3.4.21.53</ecNumber>
    </recommendedName>
    <alternativeName>
        <fullName evidence="9">ATP-dependent protease La</fullName>
    </alternativeName>
</protein>
<dbReference type="Pfam" id="PF05362">
    <property type="entry name" value="Lon_C"/>
    <property type="match status" value="1"/>
</dbReference>
<dbReference type="InterPro" id="IPR020568">
    <property type="entry name" value="Ribosomal_Su5_D2-typ_SF"/>
</dbReference>
<dbReference type="CDD" id="cd19500">
    <property type="entry name" value="RecA-like_Lon"/>
    <property type="match status" value="1"/>
</dbReference>
<dbReference type="PRINTS" id="PR00830">
    <property type="entry name" value="ENDOLAPTASE"/>
</dbReference>
<feature type="domain" description="Lon proteolytic" evidence="13">
    <location>
        <begin position="594"/>
        <end position="775"/>
    </location>
</feature>
<evidence type="ECO:0000256" key="1">
    <source>
        <dbReference type="ARBA" id="ARBA00004496"/>
    </source>
</evidence>
<organism evidence="15 16">
    <name type="scientific">Gilvimarinus algae</name>
    <dbReference type="NCBI Taxonomy" id="3058037"/>
    <lineage>
        <taxon>Bacteria</taxon>
        <taxon>Pseudomonadati</taxon>
        <taxon>Pseudomonadota</taxon>
        <taxon>Gammaproteobacteria</taxon>
        <taxon>Cellvibrionales</taxon>
        <taxon>Cellvibrionaceae</taxon>
        <taxon>Gilvimarinus</taxon>
    </lineage>
</organism>
<dbReference type="InterPro" id="IPR003593">
    <property type="entry name" value="AAA+_ATPase"/>
</dbReference>
<evidence type="ECO:0000256" key="5">
    <source>
        <dbReference type="ARBA" id="ARBA00022801"/>
    </source>
</evidence>
<dbReference type="InterPro" id="IPR003959">
    <property type="entry name" value="ATPase_AAA_core"/>
</dbReference>
<comment type="caution">
    <text evidence="15">The sequence shown here is derived from an EMBL/GenBank/DDBJ whole genome shotgun (WGS) entry which is preliminary data.</text>
</comment>
<keyword evidence="3 9" id="KW-0645">Protease</keyword>
<dbReference type="SUPFAM" id="SSF52540">
    <property type="entry name" value="P-loop containing nucleoside triphosphate hydrolases"/>
    <property type="match status" value="1"/>
</dbReference>
<comment type="induction">
    <text evidence="9">By heat shock.</text>
</comment>
<dbReference type="InterPro" id="IPR027417">
    <property type="entry name" value="P-loop_NTPase"/>
</dbReference>
<accession>A0ABT8TGR9</accession>
<dbReference type="RefSeq" id="WP_302712500.1">
    <property type="nucleotide sequence ID" value="NZ_JAULRT010000052.1"/>
</dbReference>
<comment type="function">
    <text evidence="9">ATP-dependent serine protease that mediates the selective degradation of mutant and abnormal proteins as well as certain short-lived regulatory proteins. Required for cellular homeostasis and for survival from DNA damage and developmental changes induced by stress. Degrades polypeptides processively to yield small peptide fragments that are 5 to 10 amino acids long. Binds to DNA in a double-stranded, site-specific manner.</text>
</comment>
<keyword evidence="6 9" id="KW-0720">Serine protease</keyword>
<dbReference type="NCBIfam" id="NF008053">
    <property type="entry name" value="PRK10787.1"/>
    <property type="match status" value="1"/>
</dbReference>
<dbReference type="PROSITE" id="PS51786">
    <property type="entry name" value="LON_PROTEOLYTIC"/>
    <property type="match status" value="1"/>
</dbReference>
<feature type="active site" evidence="9 11">
    <location>
        <position position="724"/>
    </location>
</feature>
<comment type="similarity">
    <text evidence="9 10 11 12">Belongs to the peptidase S16 family.</text>
</comment>
<gene>
    <name evidence="9 15" type="primary">lon</name>
    <name evidence="15" type="ORF">QWI16_09035</name>
</gene>
<evidence type="ECO:0000313" key="15">
    <source>
        <dbReference type="EMBL" id="MDO3382318.1"/>
    </source>
</evidence>
<dbReference type="PROSITE" id="PS01046">
    <property type="entry name" value="LON_SER"/>
    <property type="match status" value="1"/>
</dbReference>
<dbReference type="SUPFAM" id="SSF88697">
    <property type="entry name" value="PUA domain-like"/>
    <property type="match status" value="1"/>
</dbReference>
<dbReference type="InterPro" id="IPR015947">
    <property type="entry name" value="PUA-like_sf"/>
</dbReference>
<feature type="active site" evidence="9 11">
    <location>
        <position position="681"/>
    </location>
</feature>
<name>A0ABT8TGR9_9GAMM</name>
<dbReference type="InterPro" id="IPR027065">
    <property type="entry name" value="Lon_Prtase"/>
</dbReference>
<keyword evidence="8 9" id="KW-0346">Stress response</keyword>
<evidence type="ECO:0000256" key="12">
    <source>
        <dbReference type="RuleBase" id="RU000591"/>
    </source>
</evidence>
<dbReference type="Pfam" id="PF02190">
    <property type="entry name" value="LON_substr_bdg"/>
    <property type="match status" value="1"/>
</dbReference>
<dbReference type="Gene3D" id="1.20.5.5270">
    <property type="match status" value="1"/>
</dbReference>
<dbReference type="Proteomes" id="UP001168380">
    <property type="component" value="Unassembled WGS sequence"/>
</dbReference>
<dbReference type="Gene3D" id="3.30.230.10">
    <property type="match status" value="1"/>
</dbReference>
<keyword evidence="5 9" id="KW-0378">Hydrolase</keyword>
<keyword evidence="7 9" id="KW-0067">ATP-binding</keyword>
<dbReference type="InterPro" id="IPR046336">
    <property type="entry name" value="Lon_prtase_N_sf"/>
</dbReference>
<dbReference type="InterPro" id="IPR014721">
    <property type="entry name" value="Ribsml_uS5_D2-typ_fold_subgr"/>
</dbReference>
<evidence type="ECO:0000259" key="13">
    <source>
        <dbReference type="PROSITE" id="PS51786"/>
    </source>
</evidence>
<evidence type="ECO:0000259" key="14">
    <source>
        <dbReference type="PROSITE" id="PS51787"/>
    </source>
</evidence>
<dbReference type="InterPro" id="IPR054594">
    <property type="entry name" value="Lon_lid"/>
</dbReference>
<comment type="catalytic activity">
    <reaction evidence="9 10 11">
        <text>Hydrolysis of proteins in presence of ATP.</text>
        <dbReference type="EC" id="3.4.21.53"/>
    </reaction>
</comment>
<evidence type="ECO:0000256" key="8">
    <source>
        <dbReference type="ARBA" id="ARBA00023016"/>
    </source>
</evidence>
<dbReference type="GO" id="GO:0004252">
    <property type="term" value="F:serine-type endopeptidase activity"/>
    <property type="evidence" value="ECO:0007669"/>
    <property type="project" value="UniProtKB-EC"/>
</dbReference>
<reference evidence="15" key="1">
    <citation type="submission" date="2023-07" db="EMBL/GenBank/DDBJ databases">
        <title>Gilvimarinus algae sp. nov., isolated from the surface of Kelp.</title>
        <authorList>
            <person name="Sun Y.Y."/>
            <person name="Gong Y."/>
            <person name="Du Z.J."/>
        </authorList>
    </citation>
    <scope>NUCLEOTIDE SEQUENCE</scope>
    <source>
        <strain evidence="15">SDUM040014</strain>
    </source>
</reference>
<dbReference type="Pfam" id="PF22667">
    <property type="entry name" value="Lon_lid"/>
    <property type="match status" value="1"/>
</dbReference>
<feature type="binding site" evidence="9">
    <location>
        <begin position="358"/>
        <end position="365"/>
    </location>
    <ligand>
        <name>ATP</name>
        <dbReference type="ChEBI" id="CHEBI:30616"/>
    </ligand>
</feature>
<dbReference type="Gene3D" id="1.20.58.1480">
    <property type="match status" value="1"/>
</dbReference>
<evidence type="ECO:0000256" key="9">
    <source>
        <dbReference type="HAMAP-Rule" id="MF_01973"/>
    </source>
</evidence>
<dbReference type="PIRSF" id="PIRSF001174">
    <property type="entry name" value="Lon_proteas"/>
    <property type="match status" value="1"/>
</dbReference>
<evidence type="ECO:0000256" key="11">
    <source>
        <dbReference type="PROSITE-ProRule" id="PRU01122"/>
    </source>
</evidence>
<evidence type="ECO:0000256" key="4">
    <source>
        <dbReference type="ARBA" id="ARBA00022741"/>
    </source>
</evidence>
<dbReference type="PROSITE" id="PS51787">
    <property type="entry name" value="LON_N"/>
    <property type="match status" value="1"/>
</dbReference>
<evidence type="ECO:0000256" key="7">
    <source>
        <dbReference type="ARBA" id="ARBA00022840"/>
    </source>
</evidence>
<evidence type="ECO:0000256" key="10">
    <source>
        <dbReference type="PIRNR" id="PIRNR001174"/>
    </source>
</evidence>
<evidence type="ECO:0000256" key="6">
    <source>
        <dbReference type="ARBA" id="ARBA00022825"/>
    </source>
</evidence>
<evidence type="ECO:0000313" key="16">
    <source>
        <dbReference type="Proteomes" id="UP001168380"/>
    </source>
</evidence>
<dbReference type="EMBL" id="JAULRT010000052">
    <property type="protein sequence ID" value="MDO3382318.1"/>
    <property type="molecule type" value="Genomic_DNA"/>
</dbReference>
<dbReference type="InterPro" id="IPR008268">
    <property type="entry name" value="Peptidase_S16_AS"/>
</dbReference>
<dbReference type="InterPro" id="IPR027543">
    <property type="entry name" value="Lon_bac"/>
</dbReference>
<evidence type="ECO:0000256" key="2">
    <source>
        <dbReference type="ARBA" id="ARBA00022490"/>
    </source>
</evidence>
<keyword evidence="16" id="KW-1185">Reference proteome</keyword>
<feature type="domain" description="Lon N-terminal" evidence="14">
    <location>
        <begin position="13"/>
        <end position="206"/>
    </location>
</feature>
<dbReference type="HAMAP" id="MF_01973">
    <property type="entry name" value="lon_bact"/>
    <property type="match status" value="1"/>
</dbReference>
<dbReference type="Gene3D" id="3.40.50.300">
    <property type="entry name" value="P-loop containing nucleotide triphosphate hydrolases"/>
    <property type="match status" value="1"/>
</dbReference>
<keyword evidence="2 9" id="KW-0963">Cytoplasm</keyword>
<dbReference type="NCBIfam" id="TIGR00763">
    <property type="entry name" value="lon"/>
    <property type="match status" value="1"/>
</dbReference>
<dbReference type="SMART" id="SM00464">
    <property type="entry name" value="LON"/>
    <property type="match status" value="1"/>
</dbReference>
<comment type="subcellular location">
    <subcellularLocation>
        <location evidence="1 9 10">Cytoplasm</location>
    </subcellularLocation>
</comment>
<dbReference type="Gene3D" id="2.30.130.40">
    <property type="entry name" value="LON domain-like"/>
    <property type="match status" value="1"/>
</dbReference>
<dbReference type="InterPro" id="IPR003111">
    <property type="entry name" value="Lon_prtase_N"/>
</dbReference>
<keyword evidence="4 9" id="KW-0547">Nucleotide-binding</keyword>
<dbReference type="InterPro" id="IPR004815">
    <property type="entry name" value="Lon_bac/euk-typ"/>
</dbReference>
<proteinExistence type="evidence at transcript level"/>
<comment type="subunit">
    <text evidence="9 10">Homohexamer. Organized in a ring with a central cavity.</text>
</comment>
<dbReference type="Pfam" id="PF00004">
    <property type="entry name" value="AAA"/>
    <property type="match status" value="1"/>
</dbReference>
<sequence>MQQNEQALMSTDLPLLPLRDVVVYPHMVIPLFVGRQKSIEALENAMRADKQIVLVAQKNPGDDDPTPSDLYGVGTLASILQLLKLPDGTVKVLVEGGQRVAIESAEEVDGHYRVAVSVFAEEQVPDSDAEALIKTAREHFEQYVSLSRKVASEVMSSLSGIDDPGRFADTIAAHMALELEQKQAVLEMTGVRERIESLLELMDGQIDLLQVEKKIRGRVKKQMEKSQREYYLNEQMKAIQKELGDMGEEVNEIDELEQKIADSGMPDEAQEKTRAELGKLKMMSPMSAEASVLRAYIDWMVKVPWKKRSKVKHDLDRAEAVLEKDHYGLEEVKERILEYLAVQKRVKKIKGPILCLVGPPGVGKTSLGESIARATNRKFVRMALGGVRDEAEIRGHRRTYIGSLPGKLVQKMAKAGVKNPLFLLDEIDKMGMDNRGDPASALLEVLDPEQNNHFNDHYLEVDYDLSDVMFVCTSNSMNIPGPLLDRMEVIRIPGYTEDEKVNIARKYLIPKQIKANGLKDGELEVDEAVIRDIIRYYTREAGVRGLDREIAKLSRKIVTRHVKDKSNASDRVTTDQLESLLGVRKFDFGKAESDDQVGQVTGLAWTQVGGELLTIESSAVKGKGRIIKTGSLGDVMQESIQAALTVVRSRAQVLGIAPDYHEKTDVHIHVPEGATPKDGPSAGIAMCTALVSVLTGIPVKAQVAMTGEITLRGEVLRIGGLKEKLLAAHRGGIKTVLIPAENERDLKEIPDNIKADLEIKPVKWIDDVLQVALQHVPKPLSDEEYQALEKAAEQSEGAARINTH</sequence>
<dbReference type="PANTHER" id="PTHR10046">
    <property type="entry name" value="ATP DEPENDENT LON PROTEASE FAMILY MEMBER"/>
    <property type="match status" value="1"/>
</dbReference>
<dbReference type="SUPFAM" id="SSF54211">
    <property type="entry name" value="Ribosomal protein S5 domain 2-like"/>
    <property type="match status" value="1"/>
</dbReference>
<dbReference type="EC" id="3.4.21.53" evidence="9 10"/>
<dbReference type="Gene3D" id="1.10.8.60">
    <property type="match status" value="1"/>
</dbReference>
<evidence type="ECO:0000256" key="3">
    <source>
        <dbReference type="ARBA" id="ARBA00022670"/>
    </source>
</evidence>
<dbReference type="SMART" id="SM00382">
    <property type="entry name" value="AAA"/>
    <property type="match status" value="1"/>
</dbReference>